<evidence type="ECO:0000313" key="2">
    <source>
        <dbReference type="Proteomes" id="UP001164737"/>
    </source>
</evidence>
<organism evidence="1 2">
    <name type="scientific">Xanthomonas hortorum</name>
    <dbReference type="NCBI Taxonomy" id="56454"/>
    <lineage>
        <taxon>Bacteria</taxon>
        <taxon>Pseudomonadati</taxon>
        <taxon>Pseudomonadota</taxon>
        <taxon>Gammaproteobacteria</taxon>
        <taxon>Lysobacterales</taxon>
        <taxon>Lysobacteraceae</taxon>
        <taxon>Xanthomonas</taxon>
    </lineage>
</organism>
<name>A0AA47ERB9_9XANT</name>
<reference evidence="1" key="1">
    <citation type="submission" date="2022-10" db="EMBL/GenBank/DDBJ databases">
        <title>Complete genome sequence resource for Xanthomonas hortorum isolated from Greek Oregano.</title>
        <authorList>
            <person name="Gonzalez-Tobon J."/>
            <person name="Helmann T.C."/>
            <person name="Daughtrey M."/>
            <person name="Stodghill P.V."/>
            <person name="Filiatrault M.J."/>
        </authorList>
    </citation>
    <scope>NUCLEOTIDE SEQUENCE</scope>
    <source>
        <strain evidence="1">Oregano 108</strain>
    </source>
</reference>
<accession>A0AA47ERB9</accession>
<protein>
    <submittedName>
        <fullName evidence="1">Uncharacterized protein</fullName>
    </submittedName>
</protein>
<sequence length="112" mass="11966">MSATETHATLGIIPKAPRQIVEQPLANFEADKAALQALVQAAVNVELFTVPLYMCTMKSIQGTHAINANGISYYKGRRWPGMATGTIPLLISPDHQPPVAGSAPRWVDAAVT</sequence>
<dbReference type="AlphaFoldDB" id="A0AA47ERB9"/>
<dbReference type="EMBL" id="CP107241">
    <property type="protein sequence ID" value="WAH62953.1"/>
    <property type="molecule type" value="Genomic_DNA"/>
</dbReference>
<evidence type="ECO:0000313" key="1">
    <source>
        <dbReference type="EMBL" id="WAH62953.1"/>
    </source>
</evidence>
<dbReference type="Proteomes" id="UP001164737">
    <property type="component" value="Chromosome"/>
</dbReference>
<dbReference type="InterPro" id="IPR012347">
    <property type="entry name" value="Ferritin-like"/>
</dbReference>
<dbReference type="Gene3D" id="1.20.1260.10">
    <property type="match status" value="1"/>
</dbReference>
<gene>
    <name evidence="1" type="ORF">OEG85_15775</name>
</gene>
<proteinExistence type="predicted"/>
<dbReference type="RefSeq" id="WP_268212047.1">
    <property type="nucleotide sequence ID" value="NZ_CP107241.1"/>
</dbReference>